<evidence type="ECO:0000256" key="1">
    <source>
        <dbReference type="SAM" id="Phobius"/>
    </source>
</evidence>
<dbReference type="EMBL" id="BNAI01000006">
    <property type="protein sequence ID" value="GHF22668.1"/>
    <property type="molecule type" value="Genomic_DNA"/>
</dbReference>
<keyword evidence="1" id="KW-0812">Transmembrane</keyword>
<dbReference type="Proteomes" id="UP000617531">
    <property type="component" value="Unassembled WGS sequence"/>
</dbReference>
<feature type="transmembrane region" description="Helical" evidence="1">
    <location>
        <begin position="31"/>
        <end position="55"/>
    </location>
</feature>
<feature type="transmembrane region" description="Helical" evidence="1">
    <location>
        <begin position="210"/>
        <end position="228"/>
    </location>
</feature>
<gene>
    <name evidence="2" type="ORF">GCM10011600_24760</name>
</gene>
<accession>A0A8J3M2C4</accession>
<dbReference type="AlphaFoldDB" id="A0A8J3M2C4"/>
<organism evidence="2 3">
    <name type="scientific">Pseudolysinimonas yzui</name>
    <dbReference type="NCBI Taxonomy" id="2708254"/>
    <lineage>
        <taxon>Bacteria</taxon>
        <taxon>Bacillati</taxon>
        <taxon>Actinomycetota</taxon>
        <taxon>Actinomycetes</taxon>
        <taxon>Micrococcales</taxon>
        <taxon>Microbacteriaceae</taxon>
        <taxon>Pseudolysinimonas</taxon>
    </lineage>
</organism>
<feature type="transmembrane region" description="Helical" evidence="1">
    <location>
        <begin position="6"/>
        <end position="24"/>
    </location>
</feature>
<reference evidence="2" key="2">
    <citation type="submission" date="2020-09" db="EMBL/GenBank/DDBJ databases">
        <authorList>
            <person name="Sun Q."/>
            <person name="Zhou Y."/>
        </authorList>
    </citation>
    <scope>NUCLEOTIDE SEQUENCE</scope>
    <source>
        <strain evidence="2">CGMCC 1.16548</strain>
    </source>
</reference>
<comment type="caution">
    <text evidence="2">The sequence shown here is derived from an EMBL/GenBank/DDBJ whole genome shotgun (WGS) entry which is preliminary data.</text>
</comment>
<dbReference type="Pfam" id="PF20357">
    <property type="entry name" value="DUF6652"/>
    <property type="match status" value="1"/>
</dbReference>
<evidence type="ECO:0000313" key="3">
    <source>
        <dbReference type="Proteomes" id="UP000617531"/>
    </source>
</evidence>
<feature type="transmembrane region" description="Helical" evidence="1">
    <location>
        <begin position="150"/>
        <end position="171"/>
    </location>
</feature>
<feature type="transmembrane region" description="Helical" evidence="1">
    <location>
        <begin position="75"/>
        <end position="100"/>
    </location>
</feature>
<reference evidence="2" key="1">
    <citation type="journal article" date="2014" name="Int. J. Syst. Evol. Microbiol.">
        <title>Complete genome sequence of Corynebacterium casei LMG S-19264T (=DSM 44701T), isolated from a smear-ripened cheese.</title>
        <authorList>
            <consortium name="US DOE Joint Genome Institute (JGI-PGF)"/>
            <person name="Walter F."/>
            <person name="Albersmeier A."/>
            <person name="Kalinowski J."/>
            <person name="Ruckert C."/>
        </authorList>
    </citation>
    <scope>NUCLEOTIDE SEQUENCE</scope>
    <source>
        <strain evidence="2">CGMCC 1.16548</strain>
    </source>
</reference>
<feature type="transmembrane region" description="Helical" evidence="1">
    <location>
        <begin position="107"/>
        <end position="130"/>
    </location>
</feature>
<proteinExistence type="predicted"/>
<evidence type="ECO:0000313" key="2">
    <source>
        <dbReference type="EMBL" id="GHF22668.1"/>
    </source>
</evidence>
<feature type="transmembrane region" description="Helical" evidence="1">
    <location>
        <begin position="178"/>
        <end position="198"/>
    </location>
</feature>
<keyword evidence="1" id="KW-0472">Membrane</keyword>
<name>A0A8J3M2C4_9MICO</name>
<dbReference type="RefSeq" id="WP_191283836.1">
    <property type="nucleotide sequence ID" value="NZ_BNAI01000006.1"/>
</dbReference>
<keyword evidence="3" id="KW-1185">Reference proteome</keyword>
<dbReference type="InterPro" id="IPR046594">
    <property type="entry name" value="DUF6652"/>
</dbReference>
<keyword evidence="1" id="KW-1133">Transmembrane helix</keyword>
<protein>
    <submittedName>
        <fullName evidence="2">Uncharacterized protein</fullName>
    </submittedName>
</protein>
<sequence length="260" mass="27831">MRFVQAGVMLLGAVIYVLVIKFLGELSRADALWVVPAAFIGWNILVFVTFILVAIDGVRKVRAGKTRQLATDLFVVKLSAIPFFLINFALLAVITAAGTVMLRAAGIVFLAFVPLEVALTYLAMVSTSVYGWASIVQLRRDRVIGTGLTVLYSFLLLIFVTDIVAGILLFGHSRRRPGVTLVVVLLVFGAVLTVLGFFTPLLNSIPGIEWVGLAGVVVILVTIVVGLTRSWRLRRRAADIVPPADEAAVEAASGSAGGKP</sequence>